<dbReference type="InterPro" id="IPR046825">
    <property type="entry name" value="PDH_C"/>
</dbReference>
<evidence type="ECO:0000256" key="3">
    <source>
        <dbReference type="ARBA" id="ARBA00029440"/>
    </source>
</evidence>
<dbReference type="GO" id="GO:0004665">
    <property type="term" value="F:prephenate dehydrogenase (NADP+) activity"/>
    <property type="evidence" value="ECO:0007669"/>
    <property type="project" value="InterPro"/>
</dbReference>
<dbReference type="InterPro" id="IPR008927">
    <property type="entry name" value="6-PGluconate_DH-like_C_sf"/>
</dbReference>
<dbReference type="InterPro" id="IPR050812">
    <property type="entry name" value="Preph/Arog_dehydrog"/>
</dbReference>
<dbReference type="GO" id="GO:0070403">
    <property type="term" value="F:NAD+ binding"/>
    <property type="evidence" value="ECO:0007669"/>
    <property type="project" value="InterPro"/>
</dbReference>
<dbReference type="Proteomes" id="UP000650485">
    <property type="component" value="Unassembled WGS sequence"/>
</dbReference>
<evidence type="ECO:0000313" key="4">
    <source>
        <dbReference type="EMBL" id="MBC6499064.1"/>
    </source>
</evidence>
<dbReference type="InterPro" id="IPR003099">
    <property type="entry name" value="Prephen_DH"/>
</dbReference>
<dbReference type="SUPFAM" id="SSF48179">
    <property type="entry name" value="6-phosphogluconate dehydrogenase C-terminal domain-like"/>
    <property type="match status" value="1"/>
</dbReference>
<reference evidence="4" key="1">
    <citation type="submission" date="2020-08" db="EMBL/GenBank/DDBJ databases">
        <title>Complete genome sequence of Weissella confusa strain FS54 provides insights into metabolic potential.</title>
        <authorList>
            <person name="Fhoula I."/>
            <person name="Najjari A."/>
            <person name="Lekired A."/>
            <person name="Bessrour-Aouam N."/>
            <person name="Jaballah S."/>
            <person name="Klibi N."/>
            <person name="Ouzari H.-I."/>
        </authorList>
    </citation>
    <scope>NUCLEOTIDE SEQUENCE</scope>
    <source>
        <strain evidence="4">FS54</strain>
    </source>
</reference>
<dbReference type="Gene3D" id="3.40.50.720">
    <property type="entry name" value="NAD(P)-binding Rossmann-like Domain"/>
    <property type="match status" value="1"/>
</dbReference>
<dbReference type="GO" id="GO:0006571">
    <property type="term" value="P:tyrosine biosynthetic process"/>
    <property type="evidence" value="ECO:0007669"/>
    <property type="project" value="InterPro"/>
</dbReference>
<evidence type="ECO:0000256" key="2">
    <source>
        <dbReference type="ARBA" id="ARBA00023002"/>
    </source>
</evidence>
<dbReference type="GO" id="GO:0008977">
    <property type="term" value="F:prephenate dehydrogenase (NAD+) activity"/>
    <property type="evidence" value="ECO:0007669"/>
    <property type="project" value="InterPro"/>
</dbReference>
<evidence type="ECO:0000313" key="5">
    <source>
        <dbReference type="Proteomes" id="UP000650485"/>
    </source>
</evidence>
<dbReference type="PANTHER" id="PTHR21363:SF0">
    <property type="entry name" value="PREPHENATE DEHYDROGENASE [NADP(+)]"/>
    <property type="match status" value="1"/>
</dbReference>
<dbReference type="EMBL" id="JACSZT010000008">
    <property type="protein sequence ID" value="MBC6499064.1"/>
    <property type="molecule type" value="Genomic_DNA"/>
</dbReference>
<keyword evidence="2" id="KW-0560">Oxidoreductase</keyword>
<comment type="similarity">
    <text evidence="1">Belongs to the prephenate/arogenate dehydrogenase family.</text>
</comment>
<dbReference type="InterPro" id="IPR046826">
    <property type="entry name" value="PDH_N"/>
</dbReference>
<dbReference type="AlphaFoldDB" id="A0A3R6C0F5"/>
<dbReference type="InterPro" id="IPR036291">
    <property type="entry name" value="NAD(P)-bd_dom_sf"/>
</dbReference>
<gene>
    <name evidence="4" type="ORF">H7R52_10370</name>
</gene>
<comment type="pathway">
    <text evidence="3">Amino-acid biosynthesis.</text>
</comment>
<dbReference type="RefSeq" id="WP_118704038.1">
    <property type="nucleotide sequence ID" value="NZ_CABJBN010000003.1"/>
</dbReference>
<name>A0A3R6C0F5_WEICO</name>
<organism evidence="4 5">
    <name type="scientific">Weissella confusa</name>
    <name type="common">Lactobacillus confusus</name>
    <dbReference type="NCBI Taxonomy" id="1583"/>
    <lineage>
        <taxon>Bacteria</taxon>
        <taxon>Bacillati</taxon>
        <taxon>Bacillota</taxon>
        <taxon>Bacilli</taxon>
        <taxon>Lactobacillales</taxon>
        <taxon>Lactobacillaceae</taxon>
        <taxon>Weissella</taxon>
    </lineage>
</organism>
<protein>
    <submittedName>
        <fullName evidence="4">Prephenate dehydrogenase</fullName>
    </submittedName>
</protein>
<proteinExistence type="inferred from homology"/>
<sequence length="268" mass="28954">MLKIAIWGLGAMGAAIAERLRQAPDYEVLGFDIEPANIRDALAIGVIHGSFEPKEISEMPFDLVVIAVPPTETVAILQNLHTTNLIVDVASVKQPIMTATEHLPHFVGGHPMAGTDETGFNGRRKVMLKQAHFFLIGEKSDRQKVAELLAPLGSQFETVTVEQHDAVVALTSDATHLIADALVATLGANENKQKHEFVGPGFLDTTRIAAASPDLWTQILLNNRTATMAAVADFMTELTRLNDLVANGDADQLLLALTNIQQIRRGLG</sequence>
<dbReference type="PROSITE" id="PS51176">
    <property type="entry name" value="PDH_ADH"/>
    <property type="match status" value="1"/>
</dbReference>
<accession>A0A3R6C0F5</accession>
<dbReference type="Pfam" id="PF20463">
    <property type="entry name" value="PDH_C"/>
    <property type="match status" value="1"/>
</dbReference>
<dbReference type="PANTHER" id="PTHR21363">
    <property type="entry name" value="PREPHENATE DEHYDROGENASE"/>
    <property type="match status" value="1"/>
</dbReference>
<comment type="caution">
    <text evidence="4">The sequence shown here is derived from an EMBL/GenBank/DDBJ whole genome shotgun (WGS) entry which is preliminary data.</text>
</comment>
<dbReference type="Pfam" id="PF02153">
    <property type="entry name" value="PDH_N"/>
    <property type="match status" value="1"/>
</dbReference>
<evidence type="ECO:0000256" key="1">
    <source>
        <dbReference type="ARBA" id="ARBA00007964"/>
    </source>
</evidence>
<dbReference type="Gene3D" id="1.10.3660.10">
    <property type="entry name" value="6-phosphogluconate dehydrogenase C-terminal like domain"/>
    <property type="match status" value="1"/>
</dbReference>
<dbReference type="SUPFAM" id="SSF51735">
    <property type="entry name" value="NAD(P)-binding Rossmann-fold domains"/>
    <property type="match status" value="1"/>
</dbReference>